<dbReference type="GO" id="GO:0005975">
    <property type="term" value="P:carbohydrate metabolic process"/>
    <property type="evidence" value="ECO:0007669"/>
    <property type="project" value="InterPro"/>
</dbReference>
<proteinExistence type="inferred from homology"/>
<reference evidence="6" key="1">
    <citation type="submission" date="2019-04" db="EMBL/GenBank/DDBJ databases">
        <title>An insight into the mialome of Ixodes scapularis.</title>
        <authorList>
            <person name="Ribeiro J.M."/>
            <person name="Mather T.N."/>
            <person name="Karim S."/>
        </authorList>
    </citation>
    <scope>NUCLEOTIDE SEQUENCE</scope>
</reference>
<dbReference type="Pfam" id="PF00088">
    <property type="entry name" value="Trefoil"/>
    <property type="match status" value="1"/>
</dbReference>
<comment type="caution">
    <text evidence="2">Lacks conserved residue(s) required for the propagation of feature annotation.</text>
</comment>
<dbReference type="EMBL" id="GHJT01009346">
    <property type="protein sequence ID" value="MOY43317.1"/>
    <property type="molecule type" value="Transcribed_RNA"/>
</dbReference>
<dbReference type="InterPro" id="IPR000322">
    <property type="entry name" value="Glyco_hydro_31_TIM"/>
</dbReference>
<evidence type="ECO:0000256" key="2">
    <source>
        <dbReference type="PROSITE-ProRule" id="PRU00779"/>
    </source>
</evidence>
<dbReference type="CDD" id="cd00111">
    <property type="entry name" value="Trefoil"/>
    <property type="match status" value="1"/>
</dbReference>
<keyword evidence="3" id="KW-0378">Hydrolase</keyword>
<feature type="transmembrane region" description="Helical" evidence="4">
    <location>
        <begin position="12"/>
        <end position="36"/>
    </location>
</feature>
<dbReference type="Gene3D" id="2.60.40.1760">
    <property type="entry name" value="glycosyl hydrolase (family 31)"/>
    <property type="match status" value="1"/>
</dbReference>
<evidence type="ECO:0000313" key="6">
    <source>
        <dbReference type="EMBL" id="MOY43317.1"/>
    </source>
</evidence>
<keyword evidence="4" id="KW-0812">Transmembrane</keyword>
<evidence type="ECO:0000256" key="3">
    <source>
        <dbReference type="RuleBase" id="RU361185"/>
    </source>
</evidence>
<dbReference type="PANTHER" id="PTHR22762">
    <property type="entry name" value="ALPHA-GLUCOSIDASE"/>
    <property type="match status" value="1"/>
</dbReference>
<dbReference type="InterPro" id="IPR017853">
    <property type="entry name" value="GH"/>
</dbReference>
<dbReference type="Gene3D" id="3.20.20.80">
    <property type="entry name" value="Glycosidases"/>
    <property type="match status" value="1"/>
</dbReference>
<dbReference type="CDD" id="cd14752">
    <property type="entry name" value="GH31_N"/>
    <property type="match status" value="1"/>
</dbReference>
<dbReference type="InterPro" id="IPR000519">
    <property type="entry name" value="P_trefoil_dom"/>
</dbReference>
<evidence type="ECO:0000256" key="1">
    <source>
        <dbReference type="ARBA" id="ARBA00007806"/>
    </source>
</evidence>
<dbReference type="PROSITE" id="PS51448">
    <property type="entry name" value="P_TREFOIL_2"/>
    <property type="match status" value="1"/>
</dbReference>
<dbReference type="Pfam" id="PF21365">
    <property type="entry name" value="Glyco_hydro_31_3rd"/>
    <property type="match status" value="1"/>
</dbReference>
<sequence>MADSELRRHVAVVSGVLVLCMVCAAGLPLLMQFYVLPNWTSSEQRCGNELRISCAGIIVARPITQEVCEAAGCCWVENSTIQSCYHKFPAALKYHLDHATQSKNLWLNLRTEGYVNSSLLRGIVKNLVVKTQMMSNYHVQVCIADASAKSQRTTCKPPGEVSANKSASLSPEYYVKFGDSTDMPEYDEPFYLKIQRKSSNNRTLFNTKLGALLVTEDVLELTTILPSRNLYGLGLTSSTSLRHTMSSKWTLLNRISFGDDGNGWPGVHPFYLCVENDGKAHGVLLDTKSIIHVETTRYPTVTFRILNTSSVSIHVFLGPTPADVIKQMTAFVGRPKLPPIWALGFHVCRYDLKNAYEVISGLREKGVPHESDCISSKFTSEIPYVLPVSDDEKQWKNLTALLKQQGQKLLLVHTPHVPMNETYNDKPYHPFVSAKRDGILMGDDGHSVRAVPLSSMADLSYGVVDVFSKHYPSWVNENYKEAYDETPFDGILLDQNTPVDMSRPEPINQYKDPPPYKTRCSNNSVNFPFVDFGPELLFKNTVCMDVPHRDTAALHYALHNTYGLKNTQVVTKSVANVTKNKSRQMFFASMSTHTGSGTYGGHFGSGYKATWTMLQTSLVHMLEMSLYGVPMYGSAVCGSEGDPSYDLCSRWYQLSALSSFMFTSRRAGEAPVDPYSLTYMRDVARHNIQIRYTLLDYMHTQLMLFSADGEPFLRPVFFEYPTDRTARKITRQFFLGSALMAAPVMTADMSLAKVYFPKDSFYNFFTRQQMSVDKTDRWLGVLASEYEPALFIRAGHILPVRRPNVTVALTQKNPFSLMVATKKADKGKSLAQGLVYIDDGVSMKTSFTAKILFRKEPYTTKNPEKTYALEILPKPQSTPNAEVNVGVEKLIILGLGIHKAPTSVRANNCSVNKDSYVYKFKTDSLIVTNLATQCNVSLGSKHMIKIVF</sequence>
<keyword evidence="4" id="KW-0472">Membrane</keyword>
<protein>
    <submittedName>
        <fullName evidence="6">Putative alpha-glucosidase</fullName>
    </submittedName>
</protein>
<comment type="similarity">
    <text evidence="1 3">Belongs to the glycosyl hydrolase 31 family.</text>
</comment>
<dbReference type="SUPFAM" id="SSF51445">
    <property type="entry name" value="(Trans)glycosidases"/>
    <property type="match status" value="1"/>
</dbReference>
<dbReference type="PANTHER" id="PTHR22762:SF131">
    <property type="entry name" value="GLYCOSIDE HYDROLASE FAMILY 31 N-TERMINAL DOMAIN-CONTAINING PROTEIN"/>
    <property type="match status" value="1"/>
</dbReference>
<dbReference type="VEuPathDB" id="VectorBase:ISCP_016208"/>
<keyword evidence="3" id="KW-0326">Glycosidase</keyword>
<dbReference type="OrthoDB" id="5839090at2759"/>
<dbReference type="VEuPathDB" id="VectorBase:ISCI009142"/>
<evidence type="ECO:0000256" key="4">
    <source>
        <dbReference type="SAM" id="Phobius"/>
    </source>
</evidence>
<dbReference type="InterPro" id="IPR013780">
    <property type="entry name" value="Glyco_hydro_b"/>
</dbReference>
<dbReference type="Pfam" id="PF01055">
    <property type="entry name" value="Glyco_hydro_31_2nd"/>
    <property type="match status" value="1"/>
</dbReference>
<dbReference type="AlphaFoldDB" id="A0A4D5S5X7"/>
<dbReference type="InterPro" id="IPR048395">
    <property type="entry name" value="Glyco_hydro_31_C"/>
</dbReference>
<dbReference type="SUPFAM" id="SSF51011">
    <property type="entry name" value="Glycosyl hydrolase domain"/>
    <property type="match status" value="1"/>
</dbReference>
<dbReference type="Gene3D" id="2.60.40.1180">
    <property type="entry name" value="Golgi alpha-mannosidase II"/>
    <property type="match status" value="2"/>
</dbReference>
<dbReference type="VEuPathDB" id="VectorBase:ISCW009142"/>
<feature type="domain" description="P-type" evidence="5">
    <location>
        <begin position="40"/>
        <end position="88"/>
    </location>
</feature>
<accession>A0A4D5S5X7</accession>
<dbReference type="GO" id="GO:0004553">
    <property type="term" value="F:hydrolase activity, hydrolyzing O-glycosyl compounds"/>
    <property type="evidence" value="ECO:0007669"/>
    <property type="project" value="InterPro"/>
</dbReference>
<organism evidence="6">
    <name type="scientific">Ixodes scapularis</name>
    <name type="common">Black-legged tick</name>
    <name type="synonym">Deer tick</name>
    <dbReference type="NCBI Taxonomy" id="6945"/>
    <lineage>
        <taxon>Eukaryota</taxon>
        <taxon>Metazoa</taxon>
        <taxon>Ecdysozoa</taxon>
        <taxon>Arthropoda</taxon>
        <taxon>Chelicerata</taxon>
        <taxon>Arachnida</taxon>
        <taxon>Acari</taxon>
        <taxon>Parasitiformes</taxon>
        <taxon>Ixodida</taxon>
        <taxon>Ixodoidea</taxon>
        <taxon>Ixodidae</taxon>
        <taxon>Ixodinae</taxon>
        <taxon>Ixodes</taxon>
    </lineage>
</organism>
<name>A0A4D5S5X7_IXOSC</name>
<evidence type="ECO:0000259" key="5">
    <source>
        <dbReference type="PROSITE" id="PS51448"/>
    </source>
</evidence>
<keyword evidence="4" id="KW-1133">Transmembrane helix</keyword>